<keyword evidence="2" id="KW-1185">Reference proteome</keyword>
<dbReference type="Proteomes" id="UP000005239">
    <property type="component" value="Unassembled WGS sequence"/>
</dbReference>
<dbReference type="AlphaFoldDB" id="A0A2A6CR43"/>
<reference evidence="2" key="1">
    <citation type="journal article" date="2008" name="Nat. Genet.">
        <title>The Pristionchus pacificus genome provides a unique perspective on nematode lifestyle and parasitism.</title>
        <authorList>
            <person name="Dieterich C."/>
            <person name="Clifton S.W."/>
            <person name="Schuster L.N."/>
            <person name="Chinwalla A."/>
            <person name="Delehaunty K."/>
            <person name="Dinkelacker I."/>
            <person name="Fulton L."/>
            <person name="Fulton R."/>
            <person name="Godfrey J."/>
            <person name="Minx P."/>
            <person name="Mitreva M."/>
            <person name="Roeseler W."/>
            <person name="Tian H."/>
            <person name="Witte H."/>
            <person name="Yang S.P."/>
            <person name="Wilson R.K."/>
            <person name="Sommer R.J."/>
        </authorList>
    </citation>
    <scope>NUCLEOTIDE SEQUENCE [LARGE SCALE GENOMIC DNA]</scope>
    <source>
        <strain evidence="2">PS312</strain>
    </source>
</reference>
<accession>A0A8R1Z193</accession>
<sequence>MSKVDRMEQGNCQKSDPDVICGCCRVGNNVPGLSANDKNEENDENGADHETRECEYNINIEKTIHLRSFLAPVSPDIVSIDDDMSLLPLSHNLLSIRN</sequence>
<evidence type="ECO:0000313" key="2">
    <source>
        <dbReference type="Proteomes" id="UP000005239"/>
    </source>
</evidence>
<proteinExistence type="predicted"/>
<name>A0A2A6CR43_PRIPA</name>
<protein>
    <submittedName>
        <fullName evidence="1">Uncharacterized protein</fullName>
    </submittedName>
</protein>
<evidence type="ECO:0000313" key="1">
    <source>
        <dbReference type="EnsemblMetazoa" id="PPA44668.1"/>
    </source>
</evidence>
<reference evidence="1" key="2">
    <citation type="submission" date="2022-06" db="UniProtKB">
        <authorList>
            <consortium name="EnsemblMetazoa"/>
        </authorList>
    </citation>
    <scope>IDENTIFICATION</scope>
    <source>
        <strain evidence="1">PS312</strain>
    </source>
</reference>
<dbReference type="EnsemblMetazoa" id="PPA44668.1">
    <property type="protein sequence ID" value="PPA44668.1"/>
    <property type="gene ID" value="WBGene00283037"/>
</dbReference>
<organism evidence="1 2">
    <name type="scientific">Pristionchus pacificus</name>
    <name type="common">Parasitic nematode worm</name>
    <dbReference type="NCBI Taxonomy" id="54126"/>
    <lineage>
        <taxon>Eukaryota</taxon>
        <taxon>Metazoa</taxon>
        <taxon>Ecdysozoa</taxon>
        <taxon>Nematoda</taxon>
        <taxon>Chromadorea</taxon>
        <taxon>Rhabditida</taxon>
        <taxon>Rhabditina</taxon>
        <taxon>Diplogasteromorpha</taxon>
        <taxon>Diplogasteroidea</taxon>
        <taxon>Neodiplogasteridae</taxon>
        <taxon>Pristionchus</taxon>
    </lineage>
</organism>
<gene>
    <name evidence="1" type="primary">WBGene00283037</name>
</gene>
<accession>A0A2A6CR43</accession>